<evidence type="ECO:0000313" key="2">
    <source>
        <dbReference type="EMBL" id="OWZ83368.1"/>
    </source>
</evidence>
<keyword evidence="1" id="KW-0472">Membrane</keyword>
<organism evidence="2 3">
    <name type="scientific">Natranaerobius trueperi</name>
    <dbReference type="NCBI Taxonomy" id="759412"/>
    <lineage>
        <taxon>Bacteria</taxon>
        <taxon>Bacillati</taxon>
        <taxon>Bacillota</taxon>
        <taxon>Clostridia</taxon>
        <taxon>Natranaerobiales</taxon>
        <taxon>Natranaerobiaceae</taxon>
        <taxon>Natranaerobius</taxon>
    </lineage>
</organism>
<dbReference type="RefSeq" id="WP_089023966.1">
    <property type="nucleotide sequence ID" value="NZ_NIQC01000020.1"/>
</dbReference>
<evidence type="ECO:0000256" key="1">
    <source>
        <dbReference type="SAM" id="Phobius"/>
    </source>
</evidence>
<name>A0A226BWF2_9FIRM</name>
<protein>
    <submittedName>
        <fullName evidence="2">Uncharacterized protein</fullName>
    </submittedName>
</protein>
<evidence type="ECO:0000313" key="3">
    <source>
        <dbReference type="Proteomes" id="UP000214588"/>
    </source>
</evidence>
<reference evidence="2 3" key="1">
    <citation type="submission" date="2017-06" db="EMBL/GenBank/DDBJ databases">
        <title>Draft Genome Sequence of Natranaerobius trueperi halophilic, alkalithermophilic bacteria from soda lakes.</title>
        <authorList>
            <person name="Zhao B."/>
        </authorList>
    </citation>
    <scope>NUCLEOTIDE SEQUENCE [LARGE SCALE GENOMIC DNA]</scope>
    <source>
        <strain evidence="2 3">DSM 18760</strain>
    </source>
</reference>
<keyword evidence="3" id="KW-1185">Reference proteome</keyword>
<sequence length="341" mass="40950">MVKEVNESGDSMWDFLFSQAVAIELFKIIVTALFGFISFKIFQMYRNKKDNSRLYIQIIELEREIVKNQELLRKIIDYHSKYYLLDSLFRGENTEGLYELYGLVNSLKLYVNQDIVYGKGEPDVEVAYTEKPLEIIRHLNCERNQIEADGEQYRSHLESIDADIERYECKSIYNLLLDIENRAKALDMKDHELHDPIEYLIVNIEKFNSLKGTQKRKNLDEFCSHLIDKSNIFLDSLKLFNDYEDVSRMIHNDNEKAYEKFEFKVWQQQDLILLGVYSTEDYLALEEYYHKNRIIEISNWEIEKAEKMYREMQYIYEIRILKIKDMLKKTLDKTNWIFGNI</sequence>
<comment type="caution">
    <text evidence="2">The sequence shown here is derived from an EMBL/GenBank/DDBJ whole genome shotgun (WGS) entry which is preliminary data.</text>
</comment>
<dbReference type="Proteomes" id="UP000214588">
    <property type="component" value="Unassembled WGS sequence"/>
</dbReference>
<keyword evidence="1" id="KW-0812">Transmembrane</keyword>
<dbReference type="AlphaFoldDB" id="A0A226BWF2"/>
<feature type="transmembrane region" description="Helical" evidence="1">
    <location>
        <begin position="20"/>
        <end position="39"/>
    </location>
</feature>
<accession>A0A226BWF2</accession>
<gene>
    <name evidence="2" type="ORF">CDO51_09110</name>
</gene>
<dbReference type="EMBL" id="NIQC01000020">
    <property type="protein sequence ID" value="OWZ83368.1"/>
    <property type="molecule type" value="Genomic_DNA"/>
</dbReference>
<keyword evidence="1" id="KW-1133">Transmembrane helix</keyword>
<dbReference type="OrthoDB" id="10012314at2"/>
<proteinExistence type="predicted"/>